<accession>A0A9X1VH63</accession>
<dbReference type="AlphaFoldDB" id="A0A9X1VH63"/>
<dbReference type="EMBL" id="JALBGC010000001">
    <property type="protein sequence ID" value="MCI1186431.1"/>
    <property type="molecule type" value="Genomic_DNA"/>
</dbReference>
<dbReference type="Proteomes" id="UP001139193">
    <property type="component" value="Unassembled WGS sequence"/>
</dbReference>
<organism evidence="1 2">
    <name type="scientific">Hymenobacter cyanobacteriorum</name>
    <dbReference type="NCBI Taxonomy" id="2926463"/>
    <lineage>
        <taxon>Bacteria</taxon>
        <taxon>Pseudomonadati</taxon>
        <taxon>Bacteroidota</taxon>
        <taxon>Cytophagia</taxon>
        <taxon>Cytophagales</taxon>
        <taxon>Hymenobacteraceae</taxon>
        <taxon>Hymenobacter</taxon>
    </lineage>
</organism>
<gene>
    <name evidence="1" type="ORF">MON38_03315</name>
</gene>
<evidence type="ECO:0000313" key="1">
    <source>
        <dbReference type="EMBL" id="MCI1186431.1"/>
    </source>
</evidence>
<dbReference type="RefSeq" id="WP_241934705.1">
    <property type="nucleotide sequence ID" value="NZ_JALBGC010000001.1"/>
</dbReference>
<name>A0A9X1VH63_9BACT</name>
<comment type="caution">
    <text evidence="1">The sequence shown here is derived from an EMBL/GenBank/DDBJ whole genome shotgun (WGS) entry which is preliminary data.</text>
</comment>
<keyword evidence="2" id="KW-1185">Reference proteome</keyword>
<protein>
    <submittedName>
        <fullName evidence="1">Uncharacterized protein</fullName>
    </submittedName>
</protein>
<proteinExistence type="predicted"/>
<evidence type="ECO:0000313" key="2">
    <source>
        <dbReference type="Proteomes" id="UP001139193"/>
    </source>
</evidence>
<sequence length="110" mass="12506">MQTHKLSHEEYQATFAAPMLDVSQTAEPVLDIWPYVEAVPQSDLEGFNLLDGIVRYVYQSPSDHYLHVSVSTDDENAFLVVVIDLHLVRITGHYLLDLVTLYDLNSSEEI</sequence>
<reference evidence="1" key="1">
    <citation type="submission" date="2022-03" db="EMBL/GenBank/DDBJ databases">
        <title>Bacterial whole genome sequence for Hymenobacter sp. DH14.</title>
        <authorList>
            <person name="Le V."/>
        </authorList>
    </citation>
    <scope>NUCLEOTIDE SEQUENCE</scope>
    <source>
        <strain evidence="1">DH14</strain>
    </source>
</reference>